<dbReference type="Proteomes" id="UP000606721">
    <property type="component" value="Unassembled WGS sequence"/>
</dbReference>
<evidence type="ECO:0000313" key="2">
    <source>
        <dbReference type="EMBL" id="MBD2278060.1"/>
    </source>
</evidence>
<dbReference type="EMBL" id="JACJQT010000013">
    <property type="protein sequence ID" value="MBD2278060.1"/>
    <property type="molecule type" value="Genomic_DNA"/>
</dbReference>
<evidence type="ECO:0000313" key="3">
    <source>
        <dbReference type="Proteomes" id="UP000606721"/>
    </source>
</evidence>
<protein>
    <submittedName>
        <fullName evidence="2">Type II toxin-antitoxin system prevent-host-death family antitoxin</fullName>
    </submittedName>
</protein>
<sequence>MSSIEITQAINQTSELFHLALNGEEIIITENHQPLLKLTALKSKYQRPSLFGIDKDIISIADNFDAPLEEFEN</sequence>
<proteinExistence type="inferred from homology"/>
<comment type="similarity">
    <text evidence="1">Belongs to the phD/YefM antitoxin family.</text>
</comment>
<dbReference type="InterPro" id="IPR036165">
    <property type="entry name" value="YefM-like_sf"/>
</dbReference>
<name>A0ABR8BUB3_APHFL</name>
<gene>
    <name evidence="2" type="ORF">H6F99_06985</name>
</gene>
<comment type="caution">
    <text evidence="2">The sequence shown here is derived from an EMBL/GenBank/DDBJ whole genome shotgun (WGS) entry which is preliminary data.</text>
</comment>
<dbReference type="RefSeq" id="WP_027403031.1">
    <property type="nucleotide sequence ID" value="NZ_JACJQT010000013.1"/>
</dbReference>
<dbReference type="SUPFAM" id="SSF143120">
    <property type="entry name" value="YefM-like"/>
    <property type="match status" value="1"/>
</dbReference>
<organism evidence="2 3">
    <name type="scientific">Aphanizomenon flos-aquae FACHB-1040</name>
    <dbReference type="NCBI Taxonomy" id="2692887"/>
    <lineage>
        <taxon>Bacteria</taxon>
        <taxon>Bacillati</taxon>
        <taxon>Cyanobacteriota</taxon>
        <taxon>Cyanophyceae</taxon>
        <taxon>Nostocales</taxon>
        <taxon>Aphanizomenonaceae</taxon>
        <taxon>Aphanizomenon</taxon>
    </lineage>
</organism>
<reference evidence="2 3" key="1">
    <citation type="journal article" date="2020" name="ISME J.">
        <title>Comparative genomics reveals insights into cyanobacterial evolution and habitat adaptation.</title>
        <authorList>
            <person name="Chen M.Y."/>
            <person name="Teng W.K."/>
            <person name="Zhao L."/>
            <person name="Hu C.X."/>
            <person name="Zhou Y.K."/>
            <person name="Han B.P."/>
            <person name="Song L.R."/>
            <person name="Shu W.S."/>
        </authorList>
    </citation>
    <scope>NUCLEOTIDE SEQUENCE [LARGE SCALE GENOMIC DNA]</scope>
    <source>
        <strain evidence="2 3">FACHB-1040</strain>
    </source>
</reference>
<evidence type="ECO:0000256" key="1">
    <source>
        <dbReference type="ARBA" id="ARBA00009981"/>
    </source>
</evidence>
<keyword evidence="3" id="KW-1185">Reference proteome</keyword>
<accession>A0ABR8BUB3</accession>